<dbReference type="GO" id="GO:0003746">
    <property type="term" value="F:translation elongation factor activity"/>
    <property type="evidence" value="ECO:0007669"/>
    <property type="project" value="TreeGrafter"/>
</dbReference>
<name>A0A0G4F625_9ALVE</name>
<dbReference type="GO" id="GO:0001514">
    <property type="term" value="P:selenocysteine incorporation"/>
    <property type="evidence" value="ECO:0007669"/>
    <property type="project" value="TreeGrafter"/>
</dbReference>
<dbReference type="Pfam" id="PF03144">
    <property type="entry name" value="GTP_EFTU_D2"/>
    <property type="match status" value="1"/>
</dbReference>
<dbReference type="InterPro" id="IPR005225">
    <property type="entry name" value="Small_GTP-bd"/>
</dbReference>
<dbReference type="PANTHER" id="PTHR43721:SF11">
    <property type="entry name" value="SELENOCYSTEINE-SPECIFIC ELONGATION FACTOR"/>
    <property type="match status" value="1"/>
</dbReference>
<dbReference type="Pfam" id="PF21131">
    <property type="entry name" value="eEFSec_4th"/>
    <property type="match status" value="1"/>
</dbReference>
<dbReference type="CDD" id="cd01889">
    <property type="entry name" value="SelB_euk"/>
    <property type="match status" value="1"/>
</dbReference>
<dbReference type="CDD" id="cd04094">
    <property type="entry name" value="eSelB_III"/>
    <property type="match status" value="1"/>
</dbReference>
<sequence length="723" mass="75713">MSEGEDKPMRNVNVGVLGHIDSGKTSLVRALSQVTSTASLDKHPQSQERGITLDLGFTAFALDTPPEKLAPSGEPVGRLQICLVDCPGHASLMKTVIGGAQIIDAVLLVVDATKGIQTQTAECLVLAEILAPQIFVVLNKIDLFPKETRQKKIDTLISRLQKVFAKTNFGSDVPFIPVAASPSSSGGEAAGTAATATAGSSQTQEGGANSEGADKEGNEPSAPSGQPDVDGIGIGDLKRVLAERVRIPSRDRTGPLWFAFDHAFSLKGKGTIVTGTVVSGSLQVGASVESALGGAGGGGKVRTIQMFKRNVNEAIQGDRCAINVPQMDASKLERGVLVSPASAPAPARAVVAAVQKIHYFKHPVLSKQKFHVTIGHTTTMASFIFFVPHSKGGGKESRELNGEGKKGSETGDTATSEGSSAVPSHACSLALGGLVSREASRWPSSFPLGDEGEASGNEKGRGKPQQSNRNFDWLEELLSPQQSQQTATGGATSNGAGSHSDKQTGESSNPFAFAVILFERPVQVPQGSLLIASKLDADVHSPSCRLALFGKTLSGPLPMGSAGEKEKDKCAEFGKLLRVLKRKERVGVVERVENDEYSAICKGMFKKETDITLFAGLKVVHRRSGTSGVIEGPFGKSGKFRVRFDAKVGAADSSSSAGAGQAGKAGGKGKGRGKSSKDANGAAEEEGADPNIEQEGGQEKERDAVVLVYYKNVFDKSVRFIQD</sequence>
<dbReference type="GO" id="GO:0005525">
    <property type="term" value="F:GTP binding"/>
    <property type="evidence" value="ECO:0007669"/>
    <property type="project" value="InterPro"/>
</dbReference>
<feature type="compositionally biased region" description="Low complexity" evidence="1">
    <location>
        <begin position="186"/>
        <end position="203"/>
    </location>
</feature>
<dbReference type="Gene3D" id="3.40.50.300">
    <property type="entry name" value="P-loop containing nucleotide triphosphate hydrolases"/>
    <property type="match status" value="1"/>
</dbReference>
<dbReference type="InterPro" id="IPR050055">
    <property type="entry name" value="EF-Tu_GTPase"/>
</dbReference>
<dbReference type="PRINTS" id="PR00315">
    <property type="entry name" value="ELONGATNFCT"/>
</dbReference>
<dbReference type="Pfam" id="PF21208">
    <property type="entry name" value="euk_SelB_III"/>
    <property type="match status" value="2"/>
</dbReference>
<dbReference type="InterPro" id="IPR000795">
    <property type="entry name" value="T_Tr_GTP-bd_dom"/>
</dbReference>
<dbReference type="VEuPathDB" id="CryptoDB:Cvel_15370"/>
<feature type="compositionally biased region" description="Basic and acidic residues" evidence="1">
    <location>
        <begin position="393"/>
        <end position="409"/>
    </location>
</feature>
<dbReference type="InterPro" id="IPR049393">
    <property type="entry name" value="eEFSec_III"/>
</dbReference>
<dbReference type="Gene3D" id="2.40.30.10">
    <property type="entry name" value="Translation factors"/>
    <property type="match status" value="1"/>
</dbReference>
<dbReference type="InterPro" id="IPR004161">
    <property type="entry name" value="EFTu-like_2"/>
</dbReference>
<dbReference type="EMBL" id="CDMZ01000148">
    <property type="protein sequence ID" value="CEM07832.1"/>
    <property type="molecule type" value="Genomic_DNA"/>
</dbReference>
<evidence type="ECO:0000313" key="3">
    <source>
        <dbReference type="EMBL" id="CEM07832.1"/>
    </source>
</evidence>
<gene>
    <name evidence="3" type="ORF">Cvel_15370</name>
</gene>
<dbReference type="GO" id="GO:0003924">
    <property type="term" value="F:GTPase activity"/>
    <property type="evidence" value="ECO:0007669"/>
    <property type="project" value="InterPro"/>
</dbReference>
<dbReference type="PANTHER" id="PTHR43721">
    <property type="entry name" value="ELONGATION FACTOR TU-RELATED"/>
    <property type="match status" value="1"/>
</dbReference>
<feature type="region of interest" description="Disordered" evidence="1">
    <location>
        <begin position="652"/>
        <end position="699"/>
    </location>
</feature>
<dbReference type="SUPFAM" id="SSF52540">
    <property type="entry name" value="P-loop containing nucleoside triphosphate hydrolases"/>
    <property type="match status" value="1"/>
</dbReference>
<dbReference type="PhylomeDB" id="A0A0G4F625"/>
<dbReference type="InterPro" id="IPR049394">
    <property type="entry name" value="eEFSec_C"/>
</dbReference>
<feature type="compositionally biased region" description="Low complexity" evidence="1">
    <location>
        <begin position="480"/>
        <end position="498"/>
    </location>
</feature>
<feature type="region of interest" description="Disordered" evidence="1">
    <location>
        <begin position="393"/>
        <end position="423"/>
    </location>
</feature>
<feature type="region of interest" description="Disordered" evidence="1">
    <location>
        <begin position="480"/>
        <end position="506"/>
    </location>
</feature>
<dbReference type="NCBIfam" id="TIGR00231">
    <property type="entry name" value="small_GTP"/>
    <property type="match status" value="1"/>
</dbReference>
<organism evidence="3">
    <name type="scientific">Chromera velia CCMP2878</name>
    <dbReference type="NCBI Taxonomy" id="1169474"/>
    <lineage>
        <taxon>Eukaryota</taxon>
        <taxon>Sar</taxon>
        <taxon>Alveolata</taxon>
        <taxon>Colpodellida</taxon>
        <taxon>Chromeraceae</taxon>
        <taxon>Chromera</taxon>
    </lineage>
</organism>
<evidence type="ECO:0000256" key="1">
    <source>
        <dbReference type="SAM" id="MobiDB-lite"/>
    </source>
</evidence>
<feature type="domain" description="Tr-type G" evidence="2">
    <location>
        <begin position="9"/>
        <end position="249"/>
    </location>
</feature>
<feature type="region of interest" description="Disordered" evidence="1">
    <location>
        <begin position="186"/>
        <end position="233"/>
    </location>
</feature>
<reference evidence="3" key="1">
    <citation type="submission" date="2014-11" db="EMBL/GenBank/DDBJ databases">
        <authorList>
            <person name="Otto D Thomas"/>
            <person name="Naeem Raeece"/>
        </authorList>
    </citation>
    <scope>NUCLEOTIDE SEQUENCE</scope>
</reference>
<dbReference type="SUPFAM" id="SSF50447">
    <property type="entry name" value="Translation proteins"/>
    <property type="match status" value="1"/>
</dbReference>
<dbReference type="InterPro" id="IPR027417">
    <property type="entry name" value="P-loop_NTPase"/>
</dbReference>
<evidence type="ECO:0000259" key="2">
    <source>
        <dbReference type="PROSITE" id="PS51722"/>
    </source>
</evidence>
<accession>A0A0G4F625</accession>
<dbReference type="PROSITE" id="PS51722">
    <property type="entry name" value="G_TR_2"/>
    <property type="match status" value="1"/>
</dbReference>
<feature type="compositionally biased region" description="Polar residues" evidence="1">
    <location>
        <begin position="410"/>
        <end position="422"/>
    </location>
</feature>
<dbReference type="Pfam" id="PF00009">
    <property type="entry name" value="GTP_EFTU"/>
    <property type="match status" value="1"/>
</dbReference>
<dbReference type="AlphaFoldDB" id="A0A0G4F625"/>
<proteinExistence type="predicted"/>
<dbReference type="InterPro" id="IPR009000">
    <property type="entry name" value="Transl_B-barrel_sf"/>
</dbReference>
<protein>
    <recommendedName>
        <fullName evidence="2">Tr-type G domain-containing protein</fullName>
    </recommendedName>
</protein>
<feature type="region of interest" description="Disordered" evidence="1">
    <location>
        <begin position="442"/>
        <end position="467"/>
    </location>
</feature>